<name>A0A1G7H387_CHIFI</name>
<gene>
    <name evidence="1" type="ORF">SAMN04488121_101287</name>
</gene>
<dbReference type="AlphaFoldDB" id="A0A1G7H387"/>
<protein>
    <submittedName>
        <fullName evidence="1">Uncharacterized protein</fullName>
    </submittedName>
</protein>
<evidence type="ECO:0000313" key="1">
    <source>
        <dbReference type="EMBL" id="SDE94876.1"/>
    </source>
</evidence>
<evidence type="ECO:0000313" key="2">
    <source>
        <dbReference type="Proteomes" id="UP000199045"/>
    </source>
</evidence>
<organism evidence="1 2">
    <name type="scientific">Chitinophaga filiformis</name>
    <name type="common">Myxococcus filiformis</name>
    <name type="synonym">Flexibacter filiformis</name>
    <dbReference type="NCBI Taxonomy" id="104663"/>
    <lineage>
        <taxon>Bacteria</taxon>
        <taxon>Pseudomonadati</taxon>
        <taxon>Bacteroidota</taxon>
        <taxon>Chitinophagia</taxon>
        <taxon>Chitinophagales</taxon>
        <taxon>Chitinophagaceae</taxon>
        <taxon>Chitinophaga</taxon>
    </lineage>
</organism>
<dbReference type="EMBL" id="FNBN01000001">
    <property type="protein sequence ID" value="SDE94876.1"/>
    <property type="molecule type" value="Genomic_DNA"/>
</dbReference>
<dbReference type="RefSeq" id="WP_176842123.1">
    <property type="nucleotide sequence ID" value="NZ_FNBN01000001.1"/>
</dbReference>
<reference evidence="1 2" key="1">
    <citation type="submission" date="2016-10" db="EMBL/GenBank/DDBJ databases">
        <authorList>
            <person name="de Groot N.N."/>
        </authorList>
    </citation>
    <scope>NUCLEOTIDE SEQUENCE [LARGE SCALE GENOMIC DNA]</scope>
    <source>
        <strain evidence="1 2">DSM 527</strain>
    </source>
</reference>
<dbReference type="Proteomes" id="UP000199045">
    <property type="component" value="Unassembled WGS sequence"/>
</dbReference>
<sequence length="56" mass="6369">MIALTQIFQKLFPQKEHPVILVQTALETVHEENSAEGSEFLDDLIREEEMPDGETA</sequence>
<proteinExistence type="predicted"/>
<accession>A0A1G7H387</accession>